<gene>
    <name evidence="1" type="ORF">GCM10010910_27620</name>
</gene>
<dbReference type="EMBL" id="BMMQ01000011">
    <property type="protein sequence ID" value="GGO66956.1"/>
    <property type="molecule type" value="Genomic_DNA"/>
</dbReference>
<reference evidence="2" key="1">
    <citation type="journal article" date="2019" name="Int. J. Syst. Evol. Microbiol.">
        <title>The Global Catalogue of Microorganisms (GCM) 10K type strain sequencing project: providing services to taxonomists for standard genome sequencing and annotation.</title>
        <authorList>
            <consortium name="The Broad Institute Genomics Platform"/>
            <consortium name="The Broad Institute Genome Sequencing Center for Infectious Disease"/>
            <person name="Wu L."/>
            <person name="Ma J."/>
        </authorList>
    </citation>
    <scope>NUCLEOTIDE SEQUENCE [LARGE SCALE GENOMIC DNA]</scope>
    <source>
        <strain evidence="2">CGMCC 4.7181</strain>
    </source>
</reference>
<organism evidence="1 2">
    <name type="scientific">Microbacterium nanhaiense</name>
    <dbReference type="NCBI Taxonomy" id="1301026"/>
    <lineage>
        <taxon>Bacteria</taxon>
        <taxon>Bacillati</taxon>
        <taxon>Actinomycetota</taxon>
        <taxon>Actinomycetes</taxon>
        <taxon>Micrococcales</taxon>
        <taxon>Microbacteriaceae</taxon>
        <taxon>Microbacterium</taxon>
    </lineage>
</organism>
<name>A0ABQ2N521_9MICO</name>
<evidence type="ECO:0000313" key="1">
    <source>
        <dbReference type="EMBL" id="GGO66956.1"/>
    </source>
</evidence>
<dbReference type="Proteomes" id="UP000638043">
    <property type="component" value="Unassembled WGS sequence"/>
</dbReference>
<sequence length="49" mass="5198">MLIGGSEHVEIEATGGAYQRMVAANPEHERELATNVMHAVIGLFGHPVG</sequence>
<proteinExistence type="predicted"/>
<comment type="caution">
    <text evidence="1">The sequence shown here is derived from an EMBL/GenBank/DDBJ whole genome shotgun (WGS) entry which is preliminary data.</text>
</comment>
<accession>A0ABQ2N521</accession>
<protein>
    <submittedName>
        <fullName evidence="1">Uncharacterized protein</fullName>
    </submittedName>
</protein>
<keyword evidence="2" id="KW-1185">Reference proteome</keyword>
<evidence type="ECO:0000313" key="2">
    <source>
        <dbReference type="Proteomes" id="UP000638043"/>
    </source>
</evidence>